<dbReference type="EMBL" id="OW152829">
    <property type="protein sequence ID" value="CAH2047201.1"/>
    <property type="molecule type" value="Genomic_DNA"/>
</dbReference>
<evidence type="ECO:0000313" key="2">
    <source>
        <dbReference type="Proteomes" id="UP000837857"/>
    </source>
</evidence>
<feature type="non-terminal residue" evidence="1">
    <location>
        <position position="1"/>
    </location>
</feature>
<protein>
    <submittedName>
        <fullName evidence="1">Uncharacterized protein</fullName>
    </submittedName>
</protein>
<organism evidence="1 2">
    <name type="scientific">Iphiclides podalirius</name>
    <name type="common">scarce swallowtail</name>
    <dbReference type="NCBI Taxonomy" id="110791"/>
    <lineage>
        <taxon>Eukaryota</taxon>
        <taxon>Metazoa</taxon>
        <taxon>Ecdysozoa</taxon>
        <taxon>Arthropoda</taxon>
        <taxon>Hexapoda</taxon>
        <taxon>Insecta</taxon>
        <taxon>Pterygota</taxon>
        <taxon>Neoptera</taxon>
        <taxon>Endopterygota</taxon>
        <taxon>Lepidoptera</taxon>
        <taxon>Glossata</taxon>
        <taxon>Ditrysia</taxon>
        <taxon>Papilionoidea</taxon>
        <taxon>Papilionidae</taxon>
        <taxon>Papilioninae</taxon>
        <taxon>Iphiclides</taxon>
    </lineage>
</organism>
<evidence type="ECO:0000313" key="1">
    <source>
        <dbReference type="EMBL" id="CAH2047201.1"/>
    </source>
</evidence>
<reference evidence="1" key="1">
    <citation type="submission" date="2022-03" db="EMBL/GenBank/DDBJ databases">
        <authorList>
            <person name="Martin H S."/>
        </authorList>
    </citation>
    <scope>NUCLEOTIDE SEQUENCE</scope>
</reference>
<gene>
    <name evidence="1" type="ORF">IPOD504_LOCUS5663</name>
</gene>
<proteinExistence type="predicted"/>
<dbReference type="Proteomes" id="UP000837857">
    <property type="component" value="Chromosome 17"/>
</dbReference>
<keyword evidence="2" id="KW-1185">Reference proteome</keyword>
<name>A0ABN8I6T1_9NEOP</name>
<accession>A0ABN8I6T1</accession>
<sequence>MSLSFFGHIMRSSRRDLERLIILGQIDSKRAQGRAACKMCRYCDVVRFKMRRILIAAALSALVLAKPELYKEKEDFQYSRSSSDEGSKSGFYGAQRGNMGGNYEKAHNMDGLAQHQMSGLVRQIDGELGDGYKTRTGSVYTAANSRGIYGSGNYDLSNLQGRNFEETEAFGDELSHSSSLSHSAGYRSQSLANSAAYSNSRAHTAGYRRYQAGGHSQQFMQADNLQSVDQLQSADNLQSSDSLQSADNLQSADSLHSAHEYDYGNQAAHYSNVGFKSHHAYDQNANSRYSGLYGLNTRSQISSATPVRVVVRPGTRVTVPLTAQTYDARHATSTLDRGANTDAELLSTSEQQLNNGAVNAPKHYESSYSYRKEWEKHNTQPISVDAIPTVNPFPAQSEILGESQASQLENSQQKSVNSYNSRASNTAFAANTKSAASSHSRYQAGFNAQQSSGSALSSSGYNSGSHASNANGAAVGADSANLVALLNTKPKSYHSSYAYHKSWERQGDPYVIQLVGGALDGQTSQKLTAASLNHGAYASHQYGSQYKQAHQSYLQNGVDCDCDEDGHVRVARSYDPIQEQQFEAYQNFNQDQEELGQQTQAQWDNLQDLGQQNQEKFNKIEDFGQQSQSQWNNIQELGQQEQEKFDNLKDLGQEQQSQWNNMQDLGQQTQDQFDKLEDLGQQAQSKWENLDDLRKQAQPEYTQQQSQNTWDQIADLNQNTQSNLDQQTQAHGFEKPKVETFHNYYPQSQDFWNRENKQKELTPSFWANFPQNNDESYQSQNTDILRLPQKKKIWITNLTVLAN</sequence>